<evidence type="ECO:0000256" key="1">
    <source>
        <dbReference type="ARBA" id="ARBA00005417"/>
    </source>
</evidence>
<dbReference type="Proteomes" id="UP001519308">
    <property type="component" value="Unassembled WGS sequence"/>
</dbReference>
<reference evidence="6 7" key="1">
    <citation type="submission" date="2021-03" db="EMBL/GenBank/DDBJ databases">
        <title>Genomic Encyclopedia of Type Strains, Phase IV (KMG-IV): sequencing the most valuable type-strain genomes for metagenomic binning, comparative biology and taxonomic classification.</title>
        <authorList>
            <person name="Goeker M."/>
        </authorList>
    </citation>
    <scope>NUCLEOTIDE SEQUENCE [LARGE SCALE GENOMIC DNA]</scope>
    <source>
        <strain evidence="6 7">DSM 28650</strain>
    </source>
</reference>
<dbReference type="RefSeq" id="WP_021285293.1">
    <property type="nucleotide sequence ID" value="NZ_JAGGLL010000018.1"/>
</dbReference>
<comment type="caution">
    <text evidence="6">The sequence shown here is derived from an EMBL/GenBank/DDBJ whole genome shotgun (WGS) entry which is preliminary data.</text>
</comment>
<evidence type="ECO:0000259" key="5">
    <source>
        <dbReference type="PROSITE" id="PS50893"/>
    </source>
</evidence>
<dbReference type="EMBL" id="JAGGLL010000018">
    <property type="protein sequence ID" value="MBP2022673.1"/>
    <property type="molecule type" value="Genomic_DNA"/>
</dbReference>
<accession>A0ABS4K4G0</accession>
<dbReference type="PANTHER" id="PTHR43335">
    <property type="entry name" value="ABC TRANSPORTER, ATP-BINDING PROTEIN"/>
    <property type="match status" value="1"/>
</dbReference>
<comment type="similarity">
    <text evidence="1">Belongs to the ABC transporter superfamily.</text>
</comment>
<sequence>MNENYYLKVENLSKEIKNTKVLNNIDLKLSKGKIYGFRGKNGSGKTMLFRALCGLIKPTEGKVEIDGKVLGSDISFPESVGVIIEYPGFLPNLSGYENLKLIAEINNKIGEKEIKEIISAVGLNPEDKKKFKKYSLGMKQRLGIAQALMENPELIILDEPTNALDSEAIVSIKELLMKMKNNNKLILIASHDKEELEVLSDEIFYIENGSIVNHEILREGH</sequence>
<dbReference type="GO" id="GO:0005524">
    <property type="term" value="F:ATP binding"/>
    <property type="evidence" value="ECO:0007669"/>
    <property type="project" value="UniProtKB-KW"/>
</dbReference>
<keyword evidence="2" id="KW-0813">Transport</keyword>
<proteinExistence type="inferred from homology"/>
<dbReference type="InterPro" id="IPR017871">
    <property type="entry name" value="ABC_transporter-like_CS"/>
</dbReference>
<dbReference type="InterPro" id="IPR003593">
    <property type="entry name" value="AAA+_ATPase"/>
</dbReference>
<keyword evidence="3" id="KW-0547">Nucleotide-binding</keyword>
<evidence type="ECO:0000313" key="7">
    <source>
        <dbReference type="Proteomes" id="UP001519308"/>
    </source>
</evidence>
<gene>
    <name evidence="6" type="ORF">J2Z44_002496</name>
</gene>
<name>A0ABS4K4G0_9CLOT</name>
<dbReference type="PROSITE" id="PS00211">
    <property type="entry name" value="ABC_TRANSPORTER_1"/>
    <property type="match status" value="1"/>
</dbReference>
<evidence type="ECO:0000256" key="2">
    <source>
        <dbReference type="ARBA" id="ARBA00022448"/>
    </source>
</evidence>
<keyword evidence="4 6" id="KW-0067">ATP-binding</keyword>
<evidence type="ECO:0000313" key="6">
    <source>
        <dbReference type="EMBL" id="MBP2022673.1"/>
    </source>
</evidence>
<dbReference type="Pfam" id="PF00005">
    <property type="entry name" value="ABC_tran"/>
    <property type="match status" value="1"/>
</dbReference>
<evidence type="ECO:0000256" key="3">
    <source>
        <dbReference type="ARBA" id="ARBA00022741"/>
    </source>
</evidence>
<dbReference type="PANTHER" id="PTHR43335:SF4">
    <property type="entry name" value="ABC TRANSPORTER, ATP-BINDING PROTEIN"/>
    <property type="match status" value="1"/>
</dbReference>
<organism evidence="6 7">
    <name type="scientific">Clostridium punense</name>
    <dbReference type="NCBI Taxonomy" id="1054297"/>
    <lineage>
        <taxon>Bacteria</taxon>
        <taxon>Bacillati</taxon>
        <taxon>Bacillota</taxon>
        <taxon>Clostridia</taxon>
        <taxon>Eubacteriales</taxon>
        <taxon>Clostridiaceae</taxon>
        <taxon>Clostridium</taxon>
    </lineage>
</organism>
<dbReference type="SMART" id="SM00382">
    <property type="entry name" value="AAA"/>
    <property type="match status" value="1"/>
</dbReference>
<dbReference type="PROSITE" id="PS50893">
    <property type="entry name" value="ABC_TRANSPORTER_2"/>
    <property type="match status" value="1"/>
</dbReference>
<dbReference type="Gene3D" id="3.40.50.300">
    <property type="entry name" value="P-loop containing nucleotide triphosphate hydrolases"/>
    <property type="match status" value="1"/>
</dbReference>
<dbReference type="SUPFAM" id="SSF52540">
    <property type="entry name" value="P-loop containing nucleoside triphosphate hydrolases"/>
    <property type="match status" value="1"/>
</dbReference>
<dbReference type="InterPro" id="IPR027417">
    <property type="entry name" value="P-loop_NTPase"/>
</dbReference>
<feature type="domain" description="ABC transporter" evidence="5">
    <location>
        <begin position="7"/>
        <end position="221"/>
    </location>
</feature>
<keyword evidence="7" id="KW-1185">Reference proteome</keyword>
<evidence type="ECO:0000256" key="4">
    <source>
        <dbReference type="ARBA" id="ARBA00022840"/>
    </source>
</evidence>
<dbReference type="InterPro" id="IPR003439">
    <property type="entry name" value="ABC_transporter-like_ATP-bd"/>
</dbReference>
<protein>
    <submittedName>
        <fullName evidence="6">ABC-2 type transport system ATP-binding protein</fullName>
    </submittedName>
</protein>